<evidence type="ECO:0008006" key="3">
    <source>
        <dbReference type="Google" id="ProtNLM"/>
    </source>
</evidence>
<name>A0A9D1JNV0_9BACT</name>
<proteinExistence type="predicted"/>
<evidence type="ECO:0000313" key="1">
    <source>
        <dbReference type="EMBL" id="HIS36934.1"/>
    </source>
</evidence>
<dbReference type="EMBL" id="DVIU01000197">
    <property type="protein sequence ID" value="HIS36934.1"/>
    <property type="molecule type" value="Genomic_DNA"/>
</dbReference>
<gene>
    <name evidence="1" type="ORF">IAC10_09960</name>
</gene>
<accession>A0A9D1JNV0</accession>
<organism evidence="1 2">
    <name type="scientific">Candidatus Scatousia excrementigallinarum</name>
    <dbReference type="NCBI Taxonomy" id="2840935"/>
    <lineage>
        <taxon>Bacteria</taxon>
        <taxon>Candidatus Scatousia</taxon>
    </lineage>
</organism>
<reference evidence="1" key="1">
    <citation type="submission" date="2020-10" db="EMBL/GenBank/DDBJ databases">
        <authorList>
            <person name="Gilroy R."/>
        </authorList>
    </citation>
    <scope>NUCLEOTIDE SEQUENCE</scope>
    <source>
        <strain evidence="1">6276</strain>
    </source>
</reference>
<comment type="caution">
    <text evidence="1">The sequence shown here is derived from an EMBL/GenBank/DDBJ whole genome shotgun (WGS) entry which is preliminary data.</text>
</comment>
<dbReference type="PANTHER" id="PTHR21525">
    <property type="entry name" value="MOTILE SPERM PROTEIN"/>
    <property type="match status" value="1"/>
</dbReference>
<reference evidence="1" key="2">
    <citation type="journal article" date="2021" name="PeerJ">
        <title>Extensive microbial diversity within the chicken gut microbiome revealed by metagenomics and culture.</title>
        <authorList>
            <person name="Gilroy R."/>
            <person name="Ravi A."/>
            <person name="Getino M."/>
            <person name="Pursley I."/>
            <person name="Horton D.L."/>
            <person name="Alikhan N.F."/>
            <person name="Baker D."/>
            <person name="Gharbi K."/>
            <person name="Hall N."/>
            <person name="Watson M."/>
            <person name="Adriaenssens E.M."/>
            <person name="Foster-Nyarko E."/>
            <person name="Jarju S."/>
            <person name="Secka A."/>
            <person name="Antonio M."/>
            <person name="Oren A."/>
            <person name="Chaudhuri R.R."/>
            <person name="La Ragione R."/>
            <person name="Hildebrand F."/>
            <person name="Pallen M.J."/>
        </authorList>
    </citation>
    <scope>NUCLEOTIDE SEQUENCE</scope>
    <source>
        <strain evidence="1">6276</strain>
    </source>
</reference>
<dbReference type="Proteomes" id="UP000823928">
    <property type="component" value="Unassembled WGS sequence"/>
</dbReference>
<sequence>MTIQGYTSNDILNLSRYITGAAVNQNDLDLGAGVAGAVFMEGAIKGGSWLMNNKKKFKEDGFFKTLNSSLKATKELEQTLKGKNIFETSKNFYKYNTLKELGLKYKEFTKLPAEKVAELTGNARLKYLQKAAKSDYYKDVRKLLNEAEKLSGAAYKAKMKDVSEAIAKADLNIHNAKLSGELAPVTRTGKAVQKLKNITGINKATTAAKEFAIASDSFRTVSKAVKGNALFAGIEALAAAPEIYQTYNELGSAAGNRQVGRTVVNIAAETAGFAVGMKAGAAAGAAIGTLIPVPGVGTAVGAVIGAAVGLVGSWLAGKASRAIVGESELKNKNEYDAKVLALKSKFDKNFEKDLLLTAQAKLTEEKDIKSKNLEKTLKSFNNVASAYT</sequence>
<evidence type="ECO:0000313" key="2">
    <source>
        <dbReference type="Proteomes" id="UP000823928"/>
    </source>
</evidence>
<dbReference type="PANTHER" id="PTHR21525:SF9">
    <property type="entry name" value="CHANNEL_COLICIN DOMAIN-CONTAINING PROTEIN"/>
    <property type="match status" value="1"/>
</dbReference>
<dbReference type="AlphaFoldDB" id="A0A9D1JNV0"/>
<protein>
    <recommendedName>
        <fullName evidence="3">Glycine zipper domain-containing protein</fullName>
    </recommendedName>
</protein>